<comment type="caution">
    <text evidence="5">The sequence shown here is derived from an EMBL/GenBank/DDBJ whole genome shotgun (WGS) entry which is preliminary data.</text>
</comment>
<dbReference type="EMBL" id="BARW01037175">
    <property type="protein sequence ID" value="GAJ23191.1"/>
    <property type="molecule type" value="Genomic_DNA"/>
</dbReference>
<evidence type="ECO:0000256" key="1">
    <source>
        <dbReference type="ARBA" id="ARBA00005695"/>
    </source>
</evidence>
<dbReference type="PANTHER" id="PTHR30290:SF9">
    <property type="entry name" value="OLIGOPEPTIDE-BINDING PROTEIN APPA"/>
    <property type="match status" value="1"/>
</dbReference>
<protein>
    <recommendedName>
        <fullName evidence="4">Solute-binding protein family 5 domain-containing protein</fullName>
    </recommendedName>
</protein>
<organism evidence="5">
    <name type="scientific">marine sediment metagenome</name>
    <dbReference type="NCBI Taxonomy" id="412755"/>
    <lineage>
        <taxon>unclassified sequences</taxon>
        <taxon>metagenomes</taxon>
        <taxon>ecological metagenomes</taxon>
    </lineage>
</organism>
<feature type="non-terminal residue" evidence="5">
    <location>
        <position position="200"/>
    </location>
</feature>
<comment type="similarity">
    <text evidence="1">Belongs to the bacterial solute-binding protein 5 family.</text>
</comment>
<dbReference type="Gene3D" id="3.40.190.10">
    <property type="entry name" value="Periplasmic binding protein-like II"/>
    <property type="match status" value="1"/>
</dbReference>
<dbReference type="Gene3D" id="3.10.105.10">
    <property type="entry name" value="Dipeptide-binding Protein, Domain 3"/>
    <property type="match status" value="1"/>
</dbReference>
<sequence length="200" mass="22945">LKMNYFNAEWPYICAWGQLVCVYPPELVDAGIKDWRNHVGIGTGPLLLTDYVSGSSITYVKNPNYWDTTIIDGKEYKIPFVDKVVLPKIQDQSTQVAAMRTGKIDLLGVPWKYRESLEQTNPDLIKWQYLTTSPRLTAFRMDTPPFDDIRVRRALCLAVEQQAISDTEYGGDAEFFSYPFAADWPENYYTPLEDAPEIVQ</sequence>
<dbReference type="GO" id="GO:1904680">
    <property type="term" value="F:peptide transmembrane transporter activity"/>
    <property type="evidence" value="ECO:0007669"/>
    <property type="project" value="TreeGrafter"/>
</dbReference>
<dbReference type="Pfam" id="PF00496">
    <property type="entry name" value="SBP_bac_5"/>
    <property type="match status" value="1"/>
</dbReference>
<reference evidence="5" key="1">
    <citation type="journal article" date="2014" name="Front. Microbiol.">
        <title>High frequency of phylogenetically diverse reductive dehalogenase-homologous genes in deep subseafloor sedimentary metagenomes.</title>
        <authorList>
            <person name="Kawai M."/>
            <person name="Futagami T."/>
            <person name="Toyoda A."/>
            <person name="Takaki Y."/>
            <person name="Nishi S."/>
            <person name="Hori S."/>
            <person name="Arai W."/>
            <person name="Tsubouchi T."/>
            <person name="Morono Y."/>
            <person name="Uchiyama I."/>
            <person name="Ito T."/>
            <person name="Fujiyama A."/>
            <person name="Inagaki F."/>
            <person name="Takami H."/>
        </authorList>
    </citation>
    <scope>NUCLEOTIDE SEQUENCE</scope>
    <source>
        <strain evidence="5">Expedition CK06-06</strain>
    </source>
</reference>
<evidence type="ECO:0000259" key="4">
    <source>
        <dbReference type="Pfam" id="PF00496"/>
    </source>
</evidence>
<evidence type="ECO:0000313" key="5">
    <source>
        <dbReference type="EMBL" id="GAJ23191.1"/>
    </source>
</evidence>
<dbReference type="InterPro" id="IPR000914">
    <property type="entry name" value="SBP_5_dom"/>
</dbReference>
<dbReference type="GO" id="GO:0015833">
    <property type="term" value="P:peptide transport"/>
    <property type="evidence" value="ECO:0007669"/>
    <property type="project" value="TreeGrafter"/>
</dbReference>
<accession>X1VWV6</accession>
<dbReference type="AlphaFoldDB" id="X1VWV6"/>
<evidence type="ECO:0000256" key="3">
    <source>
        <dbReference type="ARBA" id="ARBA00022729"/>
    </source>
</evidence>
<dbReference type="SUPFAM" id="SSF53850">
    <property type="entry name" value="Periplasmic binding protein-like II"/>
    <property type="match status" value="1"/>
</dbReference>
<evidence type="ECO:0000256" key="2">
    <source>
        <dbReference type="ARBA" id="ARBA00022448"/>
    </source>
</evidence>
<feature type="non-terminal residue" evidence="5">
    <location>
        <position position="1"/>
    </location>
</feature>
<gene>
    <name evidence="5" type="ORF">S12H4_57466</name>
</gene>
<keyword evidence="3" id="KW-0732">Signal</keyword>
<proteinExistence type="inferred from homology"/>
<dbReference type="PANTHER" id="PTHR30290">
    <property type="entry name" value="PERIPLASMIC BINDING COMPONENT OF ABC TRANSPORTER"/>
    <property type="match status" value="1"/>
</dbReference>
<name>X1VWV6_9ZZZZ</name>
<feature type="domain" description="Solute-binding protein family 5" evidence="4">
    <location>
        <begin position="29"/>
        <end position="192"/>
    </location>
</feature>
<dbReference type="InterPro" id="IPR039424">
    <property type="entry name" value="SBP_5"/>
</dbReference>
<keyword evidence="2" id="KW-0813">Transport</keyword>